<dbReference type="PROSITE" id="PS50853">
    <property type="entry name" value="FN3"/>
    <property type="match status" value="1"/>
</dbReference>
<accession>A0AA35SWN0</accession>
<sequence>MVASWEMVWRPTDRGTESTSGPLSGTTYTIHQLDPSTIYTLTVTATNVAGTNTSLPIIISTATGEFATSYPQDAGFEIAAGVVITLLAIATVAGMIVIMGFLYKSGRLHSIFKRIILNASKCLSSISRRNSEMQLPFMTSERETDPFRTTRNEAYNAEVVEQGGTEAGYDTPYRLSLSLTESVQVTKP</sequence>
<feature type="transmembrane region" description="Helical" evidence="1">
    <location>
        <begin position="78"/>
        <end position="103"/>
    </location>
</feature>
<keyword evidence="1" id="KW-0812">Transmembrane</keyword>
<dbReference type="EMBL" id="CASHTH010002940">
    <property type="protein sequence ID" value="CAI8037490.1"/>
    <property type="molecule type" value="Genomic_DNA"/>
</dbReference>
<evidence type="ECO:0000313" key="3">
    <source>
        <dbReference type="EMBL" id="CAI8037490.1"/>
    </source>
</evidence>
<evidence type="ECO:0000313" key="4">
    <source>
        <dbReference type="Proteomes" id="UP001174909"/>
    </source>
</evidence>
<reference evidence="3" key="1">
    <citation type="submission" date="2023-03" db="EMBL/GenBank/DDBJ databases">
        <authorList>
            <person name="Steffen K."/>
            <person name="Cardenas P."/>
        </authorList>
    </citation>
    <scope>NUCLEOTIDE SEQUENCE</scope>
</reference>
<dbReference type="Gene3D" id="2.60.40.10">
    <property type="entry name" value="Immunoglobulins"/>
    <property type="match status" value="1"/>
</dbReference>
<dbReference type="Proteomes" id="UP001174909">
    <property type="component" value="Unassembled WGS sequence"/>
</dbReference>
<organism evidence="3 4">
    <name type="scientific">Geodia barretti</name>
    <name type="common">Barrett's horny sponge</name>
    <dbReference type="NCBI Taxonomy" id="519541"/>
    <lineage>
        <taxon>Eukaryota</taxon>
        <taxon>Metazoa</taxon>
        <taxon>Porifera</taxon>
        <taxon>Demospongiae</taxon>
        <taxon>Heteroscleromorpha</taxon>
        <taxon>Tetractinellida</taxon>
        <taxon>Astrophorina</taxon>
        <taxon>Geodiidae</taxon>
        <taxon>Geodia</taxon>
    </lineage>
</organism>
<comment type="caution">
    <text evidence="3">The sequence shown here is derived from an EMBL/GenBank/DDBJ whole genome shotgun (WGS) entry which is preliminary data.</text>
</comment>
<keyword evidence="4" id="KW-1185">Reference proteome</keyword>
<proteinExistence type="predicted"/>
<dbReference type="InterPro" id="IPR036116">
    <property type="entry name" value="FN3_sf"/>
</dbReference>
<keyword evidence="1" id="KW-1133">Transmembrane helix</keyword>
<protein>
    <recommendedName>
        <fullName evidence="2">Fibronectin type-III domain-containing protein</fullName>
    </recommendedName>
</protein>
<dbReference type="SUPFAM" id="SSF49265">
    <property type="entry name" value="Fibronectin type III"/>
    <property type="match status" value="1"/>
</dbReference>
<dbReference type="AlphaFoldDB" id="A0AA35SWN0"/>
<dbReference type="InterPro" id="IPR003961">
    <property type="entry name" value="FN3_dom"/>
</dbReference>
<feature type="domain" description="Fibronectin type-III" evidence="2">
    <location>
        <begin position="1"/>
        <end position="66"/>
    </location>
</feature>
<gene>
    <name evidence="3" type="ORF">GBAR_LOCUS20965</name>
</gene>
<evidence type="ECO:0000259" key="2">
    <source>
        <dbReference type="PROSITE" id="PS50853"/>
    </source>
</evidence>
<dbReference type="CDD" id="cd00063">
    <property type="entry name" value="FN3"/>
    <property type="match status" value="1"/>
</dbReference>
<dbReference type="InterPro" id="IPR013783">
    <property type="entry name" value="Ig-like_fold"/>
</dbReference>
<name>A0AA35SWN0_GEOBA</name>
<evidence type="ECO:0000256" key="1">
    <source>
        <dbReference type="SAM" id="Phobius"/>
    </source>
</evidence>
<keyword evidence="1" id="KW-0472">Membrane</keyword>